<evidence type="ECO:0000313" key="1">
    <source>
        <dbReference type="EMBL" id="MBA1144187.1"/>
    </source>
</evidence>
<keyword evidence="2" id="KW-1185">Reference proteome</keyword>
<sequence>MVTREVPRTRTRSPEIEVEIQEPKLTWRQLKAAEDEAAKKERAERERVAREDEKRIAAEVDYLSDQWIAFGKSEHDTPPELLPLEAANEFPSFCGFVSRSALRTISEEAFSRFKTQRDNLQAASKRAVDQVTSALKWGWKSIATLGFIANRYSEVEVSIIPPKLSDEASKTTADAAKFLRTNWSTLLDRDSQGIVSVHQHGGVTYIHFGSGRHGSMYIKLPTWANSSTAIETFLKKIAKPLRHFFSNKSLIAVVDGEFQNINFKSILTGDIVVRSYDKNTKKLSDNISKILTREPISPSNTQVISAIPNSEDEQSAVFKSSEHWNLWEGIADQWVGSAIRLDYPIVRSSSKESILQALSASKNVVIIVAHADAQVIYLPAPPPEGSTVSEDDFYNIRDKILSNAPMVYLFCCESAQTGDFRSLTEALLDCGAMGVAAPQAKINPERYRPLFERLLRKGSSDGPLGKLFDAEQVVGTRDMEVWLG</sequence>
<dbReference type="EMBL" id="JACDTY010000020">
    <property type="protein sequence ID" value="MBA1144187.1"/>
    <property type="molecule type" value="Genomic_DNA"/>
</dbReference>
<evidence type="ECO:0008006" key="3">
    <source>
        <dbReference type="Google" id="ProtNLM"/>
    </source>
</evidence>
<comment type="caution">
    <text evidence="1">The sequence shown here is derived from an EMBL/GenBank/DDBJ whole genome shotgun (WGS) entry which is preliminary data.</text>
</comment>
<reference evidence="1 2" key="1">
    <citation type="submission" date="2020-07" db="EMBL/GenBank/DDBJ databases">
        <title>Definition of the novel symbiovar canariense within Mesorhizobium novociceri, a new species of genus Mesorhizobium nodulating Cicer canariense in the Caldera de Taburiente National Park (La Palma, Canary Islands).</title>
        <authorList>
            <person name="Leon-Barrios M."/>
            <person name="Perez-Yepez J."/>
            <person name="Flores-Felix J.D."/>
            <person name="Ramirez-Baena M.H."/>
            <person name="Pulido-Suarez L."/>
            <person name="Igual J.M."/>
            <person name="Velazquez E."/>
            <person name="Peix A."/>
        </authorList>
    </citation>
    <scope>NUCLEOTIDE SEQUENCE [LARGE SCALE GENOMIC DNA]</scope>
    <source>
        <strain evidence="1 2">CCANP35</strain>
    </source>
</reference>
<name>A0A838BDN2_9HYPH</name>
<dbReference type="AlphaFoldDB" id="A0A838BDN2"/>
<evidence type="ECO:0000313" key="2">
    <source>
        <dbReference type="Proteomes" id="UP000558284"/>
    </source>
</evidence>
<organism evidence="1 2">
    <name type="scientific">Mesorhizobium neociceri</name>
    <dbReference type="NCBI Taxonomy" id="1307853"/>
    <lineage>
        <taxon>Bacteria</taxon>
        <taxon>Pseudomonadati</taxon>
        <taxon>Pseudomonadota</taxon>
        <taxon>Alphaproteobacteria</taxon>
        <taxon>Hyphomicrobiales</taxon>
        <taxon>Phyllobacteriaceae</taxon>
        <taxon>Mesorhizobium</taxon>
    </lineage>
</organism>
<accession>A0A838BDN2</accession>
<proteinExistence type="predicted"/>
<dbReference type="Proteomes" id="UP000558284">
    <property type="component" value="Unassembled WGS sequence"/>
</dbReference>
<dbReference type="RefSeq" id="WP_181061140.1">
    <property type="nucleotide sequence ID" value="NZ_JACDTY010000020.1"/>
</dbReference>
<protein>
    <recommendedName>
        <fullName evidence="3">CHAT domain-containing protein</fullName>
    </recommendedName>
</protein>
<gene>
    <name evidence="1" type="ORF">H0241_28665</name>
</gene>